<evidence type="ECO:0000256" key="5">
    <source>
        <dbReference type="SAM" id="MobiDB-lite"/>
    </source>
</evidence>
<dbReference type="GO" id="GO:0004672">
    <property type="term" value="F:protein kinase activity"/>
    <property type="evidence" value="ECO:0007669"/>
    <property type="project" value="InterPro"/>
</dbReference>
<evidence type="ECO:0000256" key="4">
    <source>
        <dbReference type="ARBA" id="ARBA00022723"/>
    </source>
</evidence>
<dbReference type="Gene3D" id="3.90.70.30">
    <property type="entry name" value="Phytochelatin synthase, N-terminal domain"/>
    <property type="match status" value="1"/>
</dbReference>
<evidence type="ECO:0000259" key="6">
    <source>
        <dbReference type="PROSITE" id="PS50011"/>
    </source>
</evidence>
<dbReference type="EMBL" id="JAABOA010002406">
    <property type="protein sequence ID" value="KAF9579911.1"/>
    <property type="molecule type" value="Genomic_DNA"/>
</dbReference>
<keyword evidence="3" id="KW-0808">Transferase</keyword>
<gene>
    <name evidence="8" type="ORF">BGW38_003639</name>
</gene>
<feature type="compositionally biased region" description="Polar residues" evidence="5">
    <location>
        <begin position="623"/>
        <end position="643"/>
    </location>
</feature>
<keyword evidence="4" id="KW-0479">Metal-binding</keyword>
<evidence type="ECO:0000256" key="2">
    <source>
        <dbReference type="ARBA" id="ARBA00022539"/>
    </source>
</evidence>
<dbReference type="SUPFAM" id="SSF56112">
    <property type="entry name" value="Protein kinase-like (PK-like)"/>
    <property type="match status" value="1"/>
</dbReference>
<dbReference type="InterPro" id="IPR000719">
    <property type="entry name" value="Prot_kinase_dom"/>
</dbReference>
<dbReference type="PROSITE" id="PS50011">
    <property type="entry name" value="PROTEIN_KINASE_DOM"/>
    <property type="match status" value="1"/>
</dbReference>
<dbReference type="GO" id="GO:0046938">
    <property type="term" value="P:phytochelatin biosynthetic process"/>
    <property type="evidence" value="ECO:0007669"/>
    <property type="project" value="InterPro"/>
</dbReference>
<evidence type="ECO:0000313" key="8">
    <source>
        <dbReference type="EMBL" id="KAF9579911.1"/>
    </source>
</evidence>
<dbReference type="GO" id="GO:0010038">
    <property type="term" value="P:response to metal ion"/>
    <property type="evidence" value="ECO:0007669"/>
    <property type="project" value="InterPro"/>
</dbReference>
<dbReference type="EC" id="2.3.2.15" evidence="1"/>
<dbReference type="Proteomes" id="UP000780801">
    <property type="component" value="Unassembled WGS sequence"/>
</dbReference>
<feature type="compositionally biased region" description="Basic and acidic residues" evidence="5">
    <location>
        <begin position="669"/>
        <end position="703"/>
    </location>
</feature>
<protein>
    <recommendedName>
        <fullName evidence="1">glutathione gamma-glutamylcysteinyltransferase</fullName>
        <ecNumber evidence="1">2.3.2.15</ecNumber>
    </recommendedName>
</protein>
<feature type="domain" description="Protein kinase" evidence="6">
    <location>
        <begin position="1"/>
        <end position="327"/>
    </location>
</feature>
<dbReference type="FunFam" id="3.90.70.30:FF:000001">
    <property type="entry name" value="Glutathione gamma-glutamylcysteinyltransferase 1"/>
    <property type="match status" value="1"/>
</dbReference>
<dbReference type="InterPro" id="IPR007719">
    <property type="entry name" value="PCS_N"/>
</dbReference>
<feature type="compositionally biased region" description="Basic and acidic residues" evidence="5">
    <location>
        <begin position="336"/>
        <end position="345"/>
    </location>
</feature>
<name>A0A9P6KCK0_9FUNG</name>
<accession>A0A9P6KCK0</accession>
<evidence type="ECO:0000313" key="9">
    <source>
        <dbReference type="Proteomes" id="UP000780801"/>
    </source>
</evidence>
<dbReference type="GO" id="GO:0016756">
    <property type="term" value="F:glutathione gamma-glutamylcysteinyltransferase activity"/>
    <property type="evidence" value="ECO:0007669"/>
    <property type="project" value="UniProtKB-EC"/>
</dbReference>
<dbReference type="GO" id="GO:0046872">
    <property type="term" value="F:metal ion binding"/>
    <property type="evidence" value="ECO:0007669"/>
    <property type="project" value="UniProtKB-KW"/>
</dbReference>
<dbReference type="InterPro" id="IPR040409">
    <property type="entry name" value="PCS-like"/>
</dbReference>
<proteinExistence type="predicted"/>
<dbReference type="AlphaFoldDB" id="A0A9P6KCK0"/>
<dbReference type="OrthoDB" id="448954at2759"/>
<keyword evidence="9" id="KW-1185">Reference proteome</keyword>
<dbReference type="Pfam" id="PF07714">
    <property type="entry name" value="PK_Tyr_Ser-Thr"/>
    <property type="match status" value="1"/>
</dbReference>
<dbReference type="PANTHER" id="PTHR33447">
    <property type="entry name" value="GLUTATHIONE GAMMA-GLUTAMYLCYSTEINYLTRANSFERASE"/>
    <property type="match status" value="1"/>
</dbReference>
<keyword evidence="2" id="KW-0104">Cadmium</keyword>
<sequence>MDYPHQDLLSDIVAVRPPSRKNQFTLLATASAPNQSTPTRLLLQQTKQDHRRSLRDDLETWHNIIASDDLTAHDTHLVPVKGTFTLPIPTKLCPPLLPKSVSSDRPVVVLQYYERGSLRSCLDQGDFLQSRNPSLPKTSDWSAKLQILKDIAAALHFIQRHMHGQQHGAVSSDAVFIDRAGRAFLAWHHQLDRTRPEMLSLGNVQETRYFSPEALDKVLADVQKQTQHLSSSSSRAPAPALPNHGSPDYVVYDDMYAFGVLAWELATEEFPFETVEPPTIASFAQQSQHRFQTLAPPRLNRLIQKCLQVDQASRPSWCTVVDELNALNPEEVDTPLEEKKDEHTPKSSTLSITASTIDPNQPTTTLLVTKQGEVPSDQAEKSKVVDMMESVLNSTFYRRELPPHLDAFTSEPGKRLFREMIQAGTGECFFKLCTSFNTQSDPAFCGVSSLSMVLNALEIDPRRQWRGVWRWYSDEQLDCCASIDVMRQKGITFNQFACLARCHAKVVVKRADRHTLQEFRKDIQRVASSDDCQMVLSFSRAALGQTGSGHFSPVGGYHAGQDKVLVLDTARFKYPPFFATVTELWESLQPKDPETGICRGYFMITLTAKQRLELERKRLVAETESSATVVTKTRSTDSGSGSEKSLGIHSSASSSMFSLSSIEGDIDDNSVRGDRQEVASGHLSDEGDKAECDCDCEKPRSHQ</sequence>
<comment type="caution">
    <text evidence="8">The sequence shown here is derived from an EMBL/GenBank/DDBJ whole genome shotgun (WGS) entry which is preliminary data.</text>
</comment>
<evidence type="ECO:0000259" key="7">
    <source>
        <dbReference type="PROSITE" id="PS51443"/>
    </source>
</evidence>
<dbReference type="InterPro" id="IPR038156">
    <property type="entry name" value="PCS_N_sf"/>
</dbReference>
<feature type="region of interest" description="Disordered" evidence="5">
    <location>
        <begin position="623"/>
        <end position="649"/>
    </location>
</feature>
<dbReference type="InterPro" id="IPR011009">
    <property type="entry name" value="Kinase-like_dom_sf"/>
</dbReference>
<dbReference type="SUPFAM" id="SSF54001">
    <property type="entry name" value="Cysteine proteinases"/>
    <property type="match status" value="1"/>
</dbReference>
<dbReference type="InterPro" id="IPR001245">
    <property type="entry name" value="Ser-Thr/Tyr_kinase_cat_dom"/>
</dbReference>
<feature type="region of interest" description="Disordered" evidence="5">
    <location>
        <begin position="664"/>
        <end position="703"/>
    </location>
</feature>
<evidence type="ECO:0000256" key="1">
    <source>
        <dbReference type="ARBA" id="ARBA00012468"/>
    </source>
</evidence>
<feature type="compositionally biased region" description="Polar residues" evidence="5">
    <location>
        <begin position="346"/>
        <end position="356"/>
    </location>
</feature>
<dbReference type="InterPro" id="IPR038765">
    <property type="entry name" value="Papain-like_cys_pep_sf"/>
</dbReference>
<evidence type="ECO:0000256" key="3">
    <source>
        <dbReference type="ARBA" id="ARBA00022679"/>
    </source>
</evidence>
<feature type="region of interest" description="Disordered" evidence="5">
    <location>
        <begin position="329"/>
        <end position="356"/>
    </location>
</feature>
<dbReference type="Pfam" id="PF05023">
    <property type="entry name" value="Phytochelatin"/>
    <property type="match status" value="1"/>
</dbReference>
<feature type="domain" description="Peptidase C83" evidence="7">
    <location>
        <begin position="391"/>
        <end position="609"/>
    </location>
</feature>
<reference evidence="8" key="1">
    <citation type="journal article" date="2020" name="Fungal Divers.">
        <title>Resolving the Mortierellaceae phylogeny through synthesis of multi-gene phylogenetics and phylogenomics.</title>
        <authorList>
            <person name="Vandepol N."/>
            <person name="Liber J."/>
            <person name="Desiro A."/>
            <person name="Na H."/>
            <person name="Kennedy M."/>
            <person name="Barry K."/>
            <person name="Grigoriev I.V."/>
            <person name="Miller A.N."/>
            <person name="O'Donnell K."/>
            <person name="Stajich J.E."/>
            <person name="Bonito G."/>
        </authorList>
    </citation>
    <scope>NUCLEOTIDE SEQUENCE</scope>
    <source>
        <strain evidence="8">KOD1015</strain>
    </source>
</reference>
<dbReference type="GO" id="GO:0005524">
    <property type="term" value="F:ATP binding"/>
    <property type="evidence" value="ECO:0007669"/>
    <property type="project" value="InterPro"/>
</dbReference>
<dbReference type="Gene3D" id="1.10.510.10">
    <property type="entry name" value="Transferase(Phosphotransferase) domain 1"/>
    <property type="match status" value="1"/>
</dbReference>
<organism evidence="8 9">
    <name type="scientific">Lunasporangiospora selenospora</name>
    <dbReference type="NCBI Taxonomy" id="979761"/>
    <lineage>
        <taxon>Eukaryota</taxon>
        <taxon>Fungi</taxon>
        <taxon>Fungi incertae sedis</taxon>
        <taxon>Mucoromycota</taxon>
        <taxon>Mortierellomycotina</taxon>
        <taxon>Mortierellomycetes</taxon>
        <taxon>Mortierellales</taxon>
        <taxon>Mortierellaceae</taxon>
        <taxon>Lunasporangiospora</taxon>
    </lineage>
</organism>
<dbReference type="PROSITE" id="PS51443">
    <property type="entry name" value="PCS"/>
    <property type="match status" value="1"/>
</dbReference>